<dbReference type="Proteomes" id="UP000092666">
    <property type="component" value="Unassembled WGS sequence"/>
</dbReference>
<evidence type="ECO:0000259" key="7">
    <source>
        <dbReference type="Pfam" id="PF17390"/>
    </source>
</evidence>
<dbReference type="AlphaFoldDB" id="A0A1B9GN05"/>
<evidence type="ECO:0000256" key="2">
    <source>
        <dbReference type="ARBA" id="ARBA00012652"/>
    </source>
</evidence>
<feature type="domain" description="Alpha-L-rhamnosidase C-terminal" evidence="7">
    <location>
        <begin position="775"/>
        <end position="850"/>
    </location>
</feature>
<evidence type="ECO:0000256" key="1">
    <source>
        <dbReference type="ARBA" id="ARBA00001445"/>
    </source>
</evidence>
<dbReference type="GO" id="GO:0005975">
    <property type="term" value="P:carbohydrate metabolic process"/>
    <property type="evidence" value="ECO:0007669"/>
    <property type="project" value="InterPro"/>
</dbReference>
<dbReference type="InterPro" id="IPR008902">
    <property type="entry name" value="Rhamnosid_concanavalin"/>
</dbReference>
<feature type="domain" description="Bacterial alpha-L-rhamnosidase N-terminal" evidence="5">
    <location>
        <begin position="151"/>
        <end position="304"/>
    </location>
</feature>
<reference evidence="9" key="2">
    <citation type="submission" date="2013-12" db="EMBL/GenBank/DDBJ databases">
        <title>Evolution of pathogenesis and genome organization in the Tremellales.</title>
        <authorList>
            <person name="Cuomo C."/>
            <person name="Litvintseva A."/>
            <person name="Heitman J."/>
            <person name="Chen Y."/>
            <person name="Sun S."/>
            <person name="Springer D."/>
            <person name="Dromer F."/>
            <person name="Young S."/>
            <person name="Zeng Q."/>
            <person name="Chapman S."/>
            <person name="Gujja S."/>
            <person name="Saif S."/>
            <person name="Birren B."/>
        </authorList>
    </citation>
    <scope>NUCLEOTIDE SEQUENCE [LARGE SCALE GENOMIC DNA]</scope>
    <source>
        <strain evidence="9">BCC8398</strain>
    </source>
</reference>
<protein>
    <recommendedName>
        <fullName evidence="2">alpha-L-rhamnosidase</fullName>
        <ecNumber evidence="2">3.2.1.40</ecNumber>
    </recommendedName>
</protein>
<evidence type="ECO:0000256" key="3">
    <source>
        <dbReference type="ARBA" id="ARBA00022801"/>
    </source>
</evidence>
<proteinExistence type="predicted"/>
<dbReference type="SUPFAM" id="SSF48208">
    <property type="entry name" value="Six-hairpin glycosidases"/>
    <property type="match status" value="1"/>
</dbReference>
<name>A0A1B9GN05_9TREE</name>
<feature type="domain" description="Alpha-L-rhamnosidase concanavalin-like" evidence="4">
    <location>
        <begin position="316"/>
        <end position="414"/>
    </location>
</feature>
<evidence type="ECO:0000313" key="8">
    <source>
        <dbReference type="EMBL" id="OCF32484.1"/>
    </source>
</evidence>
<reference evidence="8 9" key="1">
    <citation type="submission" date="2013-07" db="EMBL/GenBank/DDBJ databases">
        <title>The Genome Sequence of Cryptococcus heveanensis BCC8398.</title>
        <authorList>
            <consortium name="The Broad Institute Genome Sequencing Platform"/>
            <person name="Cuomo C."/>
            <person name="Litvintseva A."/>
            <person name="Chen Y."/>
            <person name="Heitman J."/>
            <person name="Sun S."/>
            <person name="Springer D."/>
            <person name="Dromer F."/>
            <person name="Young S.K."/>
            <person name="Zeng Q."/>
            <person name="Gargeya S."/>
            <person name="Fitzgerald M."/>
            <person name="Abouelleil A."/>
            <person name="Alvarado L."/>
            <person name="Berlin A.M."/>
            <person name="Chapman S.B."/>
            <person name="Dewar J."/>
            <person name="Goldberg J."/>
            <person name="Griggs A."/>
            <person name="Gujja S."/>
            <person name="Hansen M."/>
            <person name="Howarth C."/>
            <person name="Imamovic A."/>
            <person name="Larimer J."/>
            <person name="McCowan C."/>
            <person name="Murphy C."/>
            <person name="Pearson M."/>
            <person name="Priest M."/>
            <person name="Roberts A."/>
            <person name="Saif S."/>
            <person name="Shea T."/>
            <person name="Sykes S."/>
            <person name="Wortman J."/>
            <person name="Nusbaum C."/>
            <person name="Birren B."/>
        </authorList>
    </citation>
    <scope>NUCLEOTIDE SEQUENCE [LARGE SCALE GENOMIC DNA]</scope>
    <source>
        <strain evidence="8 9">BCC8398</strain>
    </source>
</reference>
<dbReference type="EMBL" id="KI669508">
    <property type="protein sequence ID" value="OCF32484.1"/>
    <property type="molecule type" value="Genomic_DNA"/>
</dbReference>
<dbReference type="PIRSF" id="PIRSF010631">
    <property type="entry name" value="A-rhamnsds"/>
    <property type="match status" value="1"/>
</dbReference>
<dbReference type="Gene3D" id="2.60.120.260">
    <property type="entry name" value="Galactose-binding domain-like"/>
    <property type="match status" value="2"/>
</dbReference>
<dbReference type="Pfam" id="PF25788">
    <property type="entry name" value="Ig_Rha78A_N"/>
    <property type="match status" value="1"/>
</dbReference>
<dbReference type="InterPro" id="IPR008928">
    <property type="entry name" value="6-hairpin_glycosidase_sf"/>
</dbReference>
<comment type="catalytic activity">
    <reaction evidence="1">
        <text>Hydrolysis of terminal non-reducing alpha-L-rhamnose residues in alpha-L-rhamnosides.</text>
        <dbReference type="EC" id="3.2.1.40"/>
    </reaction>
</comment>
<dbReference type="PANTHER" id="PTHR33307">
    <property type="entry name" value="ALPHA-RHAMNOSIDASE (EUROFUNG)"/>
    <property type="match status" value="1"/>
</dbReference>
<dbReference type="Pfam" id="PF17390">
    <property type="entry name" value="Bac_rhamnosid_C"/>
    <property type="match status" value="1"/>
</dbReference>
<dbReference type="OrthoDB" id="10036721at2759"/>
<keyword evidence="9" id="KW-1185">Reference proteome</keyword>
<accession>A0A1B9GN05</accession>
<dbReference type="Pfam" id="PF17389">
    <property type="entry name" value="Bac_rhamnosid6H"/>
    <property type="match status" value="1"/>
</dbReference>
<dbReference type="STRING" id="1296120.A0A1B9GN05"/>
<dbReference type="EC" id="3.2.1.40" evidence="2"/>
<dbReference type="InterPro" id="IPR035396">
    <property type="entry name" value="Bac_rhamnosid6H"/>
</dbReference>
<evidence type="ECO:0000259" key="6">
    <source>
        <dbReference type="Pfam" id="PF17389"/>
    </source>
</evidence>
<dbReference type="GO" id="GO:0030596">
    <property type="term" value="F:alpha-L-rhamnosidase activity"/>
    <property type="evidence" value="ECO:0007669"/>
    <property type="project" value="UniProtKB-EC"/>
</dbReference>
<evidence type="ECO:0000313" key="9">
    <source>
        <dbReference type="Proteomes" id="UP000092666"/>
    </source>
</evidence>
<evidence type="ECO:0000259" key="5">
    <source>
        <dbReference type="Pfam" id="PF08531"/>
    </source>
</evidence>
<sequence>MTAAPTINQVRFEHYDNPLGIGHSSPRLSWRFGGDSTDWVQQCYEISVTPDESGSLDSSKSFRVESESSALVPWPAAPLSSRQRVLVSIRACGKNGIWTNRYETHVETGLLDVNDWSAQFMTSAPPSDLTATKRPYLLRQRLHLPSDHSHTRARLYITALGVYESSVNGRRVGADTLTPGWTSYKSRLPYQTYDVTDLLKEGDNVLSAWVGEGWYAGRLGYQGGQNNIFGDRIGLLAQLEIDGQPVQGEWQWSYGALISSEIYNGETIDLGLSDLEDADWSPAQSITFPPIEIFASQSPPIRAVDTRAPESITMSPSGKTIIDFGQNLGGVIRILSDPPSGSSSEITIRHAEVLEYGELGVRPLRFAAATEKIILSPGKSIRGYMPKFTFHGFRYAEITGWPSITLDDLEAVVLQSSMAPTGSFSCSHQLINKLHQNAVWSTKANTIGIPSDCPQRDERLGWTGDVCVFAPTMSYLFDTSGFLGEWLQDLAHDQRNLNGVVPIFVPDTGTDTSTPEAIWGDAAVIVPNELHRAHGDRGVLEKQFDSIAMWLDHGVKRDQATGLWSRESDQLGDWLAPRAPPETPNMGPTDNILVADAWLIHSTRTAARIAKVLGRVHKADEYRTQALRLLQAFYDEYVTPSGRLLSETQTALCLLLHYDIIPPACKSRVDYRALFAARLEHLVAKANWLIDTGFAGTPIVLDTLADNGLLTHAYRMLQATQCPSWLSPVLLGATTIWERWDSMLADGSINPGEMTSFNHYALGSVATFMHKYIGGLSPLSPGWKEISVKPMPGGTITSANTSHTSPYGKIEVSWEIVQGEFRLELEVPPNCTARVQLPNSEEVEIVGSGKRSYSVPYTLPPFPPPAFVPHFAPIRPNEWAA</sequence>
<organism evidence="8 9">
    <name type="scientific">Kwoniella heveanensis BCC8398</name>
    <dbReference type="NCBI Taxonomy" id="1296120"/>
    <lineage>
        <taxon>Eukaryota</taxon>
        <taxon>Fungi</taxon>
        <taxon>Dikarya</taxon>
        <taxon>Basidiomycota</taxon>
        <taxon>Agaricomycotina</taxon>
        <taxon>Tremellomycetes</taxon>
        <taxon>Tremellales</taxon>
        <taxon>Cryptococcaceae</taxon>
        <taxon>Kwoniella</taxon>
    </lineage>
</organism>
<gene>
    <name evidence="8" type="ORF">I316_05912</name>
</gene>
<dbReference type="InterPro" id="IPR016007">
    <property type="entry name" value="Alpha_rhamnosid"/>
</dbReference>
<dbReference type="Pfam" id="PF05592">
    <property type="entry name" value="Bac_rhamnosid"/>
    <property type="match status" value="1"/>
</dbReference>
<feature type="domain" description="Alpha-L-rhamnosidase six-hairpin glycosidase" evidence="6">
    <location>
        <begin position="421"/>
        <end position="773"/>
    </location>
</feature>
<dbReference type="InterPro" id="IPR013783">
    <property type="entry name" value="Ig-like_fold"/>
</dbReference>
<dbReference type="Gene3D" id="2.60.420.10">
    <property type="entry name" value="Maltose phosphorylase, domain 3"/>
    <property type="match status" value="1"/>
</dbReference>
<evidence type="ECO:0000259" key="4">
    <source>
        <dbReference type="Pfam" id="PF05592"/>
    </source>
</evidence>
<keyword evidence="3" id="KW-0378">Hydrolase</keyword>
<dbReference type="Gene3D" id="1.50.10.10">
    <property type="match status" value="1"/>
</dbReference>
<dbReference type="InterPro" id="IPR012341">
    <property type="entry name" value="6hp_glycosidase-like_sf"/>
</dbReference>
<dbReference type="Gene3D" id="2.60.40.10">
    <property type="entry name" value="Immunoglobulins"/>
    <property type="match status" value="1"/>
</dbReference>
<dbReference type="InterPro" id="IPR035398">
    <property type="entry name" value="Bac_rhamnosid_C"/>
</dbReference>
<dbReference type="InterPro" id="IPR013737">
    <property type="entry name" value="Bac_rhamnosid_N"/>
</dbReference>
<dbReference type="Pfam" id="PF08531">
    <property type="entry name" value="Bac_rhamnosid_N"/>
    <property type="match status" value="1"/>
</dbReference>
<dbReference type="PANTHER" id="PTHR33307:SF6">
    <property type="entry name" value="ALPHA-RHAMNOSIDASE (EUROFUNG)-RELATED"/>
    <property type="match status" value="1"/>
</dbReference>